<sequence length="456" mass="51822">MIERIVRHAREIAAFAHGAADAELMGLAEEIILDAGALQLPGRREEPPWPEVAVPGTLLAARLALREGLPQEAIELAQDMLSRHPLDLYIQRLVNDIHLALGLPGWTRADEDDLARRFCDYPFTRFETNPDGDIRVCCKSWLSVPIGNLTGGHPREIWNSEPAAYIRRSILDGRFTYCSRARCPKILNRVLPYRDELTEPFQRDLLETGSVVLGAGPRDIKLNHDYSCNLSCPSCRSAVITAGSEERARLDRAAESLLFPLLEEARVVEITGSGDPFASAHFKGILKRISRTEFPDLMIDLFTNGQLFTKKMWDHLELAGLCRRVVVSVDAVEPDTYHCLRRGGDWTRLMRNLDFIAELRRAGEFQRVVLVFVVQRENYRQIPDFIRLTRRFGFDEAFLQMIARWSQPVAEYEQNNVGLPDHPLHGDFLKVLRDPTLKDPVVNLGTMKTLYEEALE</sequence>
<name>A0A450TP59_9GAMM</name>
<dbReference type="GO" id="GO:0046872">
    <property type="term" value="F:metal ion binding"/>
    <property type="evidence" value="ECO:0007669"/>
    <property type="project" value="UniProtKB-KW"/>
</dbReference>
<dbReference type="Gene3D" id="3.20.20.70">
    <property type="entry name" value="Aldolase class I"/>
    <property type="match status" value="2"/>
</dbReference>
<dbReference type="InterPro" id="IPR013785">
    <property type="entry name" value="Aldolase_TIM"/>
</dbReference>
<proteinExistence type="predicted"/>
<dbReference type="SFLD" id="SFLDG01067">
    <property type="entry name" value="SPASM/twitch_domain_containing"/>
    <property type="match status" value="1"/>
</dbReference>
<dbReference type="SUPFAM" id="SSF102114">
    <property type="entry name" value="Radical SAM enzymes"/>
    <property type="match status" value="2"/>
</dbReference>
<dbReference type="SFLD" id="SFLDS00029">
    <property type="entry name" value="Radical_SAM"/>
    <property type="match status" value="1"/>
</dbReference>
<dbReference type="PANTHER" id="PTHR11228">
    <property type="entry name" value="RADICAL SAM DOMAIN PROTEIN"/>
    <property type="match status" value="1"/>
</dbReference>
<evidence type="ECO:0000256" key="5">
    <source>
        <dbReference type="ARBA" id="ARBA00023014"/>
    </source>
</evidence>
<keyword evidence="5" id="KW-0411">Iron-sulfur</keyword>
<dbReference type="GO" id="GO:0003824">
    <property type="term" value="F:catalytic activity"/>
    <property type="evidence" value="ECO:0007669"/>
    <property type="project" value="InterPro"/>
</dbReference>
<dbReference type="EMBL" id="CAADFE010000019">
    <property type="protein sequence ID" value="VFJ69641.1"/>
    <property type="molecule type" value="Genomic_DNA"/>
</dbReference>
<dbReference type="AlphaFoldDB" id="A0A450TP59"/>
<keyword evidence="3" id="KW-0479">Metal-binding</keyword>
<dbReference type="Pfam" id="PF13186">
    <property type="entry name" value="SPASM"/>
    <property type="match status" value="1"/>
</dbReference>
<dbReference type="GO" id="GO:0051536">
    <property type="term" value="F:iron-sulfur cluster binding"/>
    <property type="evidence" value="ECO:0007669"/>
    <property type="project" value="UniProtKB-KW"/>
</dbReference>
<evidence type="ECO:0000256" key="4">
    <source>
        <dbReference type="ARBA" id="ARBA00023004"/>
    </source>
</evidence>
<feature type="domain" description="4Fe4S-binding SPASM" evidence="7">
    <location>
        <begin position="119"/>
        <end position="183"/>
    </location>
</feature>
<evidence type="ECO:0000256" key="2">
    <source>
        <dbReference type="ARBA" id="ARBA00022691"/>
    </source>
</evidence>
<comment type="cofactor">
    <cofactor evidence="1">
        <name>[4Fe-4S] cluster</name>
        <dbReference type="ChEBI" id="CHEBI:49883"/>
    </cofactor>
</comment>
<evidence type="ECO:0000313" key="8">
    <source>
        <dbReference type="EMBL" id="VFJ69641.1"/>
    </source>
</evidence>
<gene>
    <name evidence="8" type="ORF">BECKFW1821C_GA0114237_101933</name>
</gene>
<dbReference type="CDD" id="cd01335">
    <property type="entry name" value="Radical_SAM"/>
    <property type="match status" value="1"/>
</dbReference>
<dbReference type="Pfam" id="PF04055">
    <property type="entry name" value="Radical_SAM"/>
    <property type="match status" value="1"/>
</dbReference>
<keyword evidence="4" id="KW-0408">Iron</keyword>
<dbReference type="InterPro" id="IPR023885">
    <property type="entry name" value="4Fe4S-binding_SPASM_dom"/>
</dbReference>
<organism evidence="8">
    <name type="scientific">Candidatus Kentrum sp. FW</name>
    <dbReference type="NCBI Taxonomy" id="2126338"/>
    <lineage>
        <taxon>Bacteria</taxon>
        <taxon>Pseudomonadati</taxon>
        <taxon>Pseudomonadota</taxon>
        <taxon>Gammaproteobacteria</taxon>
        <taxon>Candidatus Kentrum</taxon>
    </lineage>
</organism>
<dbReference type="PANTHER" id="PTHR11228:SF7">
    <property type="entry name" value="PQQA PEPTIDE CYCLASE"/>
    <property type="match status" value="1"/>
</dbReference>
<keyword evidence="2" id="KW-0949">S-adenosyl-L-methionine</keyword>
<protein>
    <submittedName>
        <fullName evidence="8">Iron-sulfur cluster-binding domain-containing protein</fullName>
    </submittedName>
</protein>
<dbReference type="InterPro" id="IPR050377">
    <property type="entry name" value="Radical_SAM_PqqE_MftC-like"/>
</dbReference>
<evidence type="ECO:0000256" key="1">
    <source>
        <dbReference type="ARBA" id="ARBA00001966"/>
    </source>
</evidence>
<reference evidence="8" key="1">
    <citation type="submission" date="2019-02" db="EMBL/GenBank/DDBJ databases">
        <authorList>
            <person name="Gruber-Vodicka R. H."/>
            <person name="Seah K. B. B."/>
        </authorList>
    </citation>
    <scope>NUCLEOTIDE SEQUENCE</scope>
    <source>
        <strain evidence="8">BECK_BZ131</strain>
    </source>
</reference>
<dbReference type="CDD" id="cd21109">
    <property type="entry name" value="SPASM"/>
    <property type="match status" value="1"/>
</dbReference>
<evidence type="ECO:0000256" key="3">
    <source>
        <dbReference type="ARBA" id="ARBA00022723"/>
    </source>
</evidence>
<feature type="domain" description="Radical SAM core" evidence="6">
    <location>
        <begin position="226"/>
        <end position="388"/>
    </location>
</feature>
<dbReference type="InterPro" id="IPR007197">
    <property type="entry name" value="rSAM"/>
</dbReference>
<accession>A0A450TP59</accession>
<evidence type="ECO:0000259" key="7">
    <source>
        <dbReference type="Pfam" id="PF13186"/>
    </source>
</evidence>
<dbReference type="InterPro" id="IPR058240">
    <property type="entry name" value="rSAM_sf"/>
</dbReference>
<evidence type="ECO:0000259" key="6">
    <source>
        <dbReference type="Pfam" id="PF04055"/>
    </source>
</evidence>